<gene>
    <name evidence="15" type="primary">AUGUSTUS-3.0.2_34263</name>
    <name evidence="15" type="ORF">TcasGA2_TC034263</name>
</gene>
<dbReference type="InterPro" id="IPR001828">
    <property type="entry name" value="ANF_lig-bd_rcpt"/>
</dbReference>
<keyword evidence="16" id="KW-1185">Reference proteome</keyword>
<dbReference type="PRINTS" id="PR00593">
    <property type="entry name" value="MTABOTROPICR"/>
</dbReference>
<evidence type="ECO:0000313" key="16">
    <source>
        <dbReference type="Proteomes" id="UP000007266"/>
    </source>
</evidence>
<dbReference type="FunFam" id="3.40.50.2300:FF:000145">
    <property type="entry name" value="Glutamate receptor, metabotropic"/>
    <property type="match status" value="1"/>
</dbReference>
<keyword evidence="13" id="KW-0732">Signal</keyword>
<name>A0A139WCP2_TRICA</name>
<evidence type="ECO:0000256" key="7">
    <source>
        <dbReference type="ARBA" id="ARBA00023136"/>
    </source>
</evidence>
<feature type="transmembrane region" description="Helical" evidence="12">
    <location>
        <begin position="1174"/>
        <end position="1194"/>
    </location>
</feature>
<evidence type="ECO:0000256" key="9">
    <source>
        <dbReference type="ARBA" id="ARBA00023180"/>
    </source>
</evidence>
<dbReference type="InParanoid" id="A0A139WCP2"/>
<dbReference type="InterPro" id="IPR028082">
    <property type="entry name" value="Peripla_BP_I"/>
</dbReference>
<feature type="chain" id="PRO_5012497983" evidence="13">
    <location>
        <begin position="16"/>
        <end position="1431"/>
    </location>
</feature>
<feature type="transmembrane region" description="Helical" evidence="12">
    <location>
        <begin position="1130"/>
        <end position="1146"/>
    </location>
</feature>
<dbReference type="GO" id="GO:0005886">
    <property type="term" value="C:plasma membrane"/>
    <property type="evidence" value="ECO:0000318"/>
    <property type="project" value="GO_Central"/>
</dbReference>
<feature type="compositionally biased region" description="Polar residues" evidence="11">
    <location>
        <begin position="231"/>
        <end position="246"/>
    </location>
</feature>
<dbReference type="PANTHER" id="PTHR24060">
    <property type="entry name" value="METABOTROPIC GLUTAMATE RECEPTOR"/>
    <property type="match status" value="1"/>
</dbReference>
<dbReference type="SUPFAM" id="SSF53822">
    <property type="entry name" value="Periplasmic binding protein-like I"/>
    <property type="match status" value="3"/>
</dbReference>
<dbReference type="GO" id="GO:0001640">
    <property type="term" value="F:adenylate cyclase inhibiting G protein-coupled glutamate receptor activity"/>
    <property type="evidence" value="ECO:0000318"/>
    <property type="project" value="GO_Central"/>
</dbReference>
<dbReference type="InterPro" id="IPR000162">
    <property type="entry name" value="GPCR_3_mtglu_rcpt"/>
</dbReference>
<feature type="transmembrane region" description="Helical" evidence="12">
    <location>
        <begin position="1280"/>
        <end position="1303"/>
    </location>
</feature>
<feature type="region of interest" description="Disordered" evidence="11">
    <location>
        <begin position="127"/>
        <end position="150"/>
    </location>
</feature>
<evidence type="ECO:0000256" key="3">
    <source>
        <dbReference type="ARBA" id="ARBA00022475"/>
    </source>
</evidence>
<dbReference type="Pfam" id="PF00003">
    <property type="entry name" value="7tm_3"/>
    <property type="match status" value="1"/>
</dbReference>
<feature type="region of interest" description="Disordered" evidence="11">
    <location>
        <begin position="228"/>
        <end position="261"/>
    </location>
</feature>
<dbReference type="Pfam" id="PF01094">
    <property type="entry name" value="ANF_receptor"/>
    <property type="match status" value="2"/>
</dbReference>
<dbReference type="STRING" id="7070.A0A139WCP2"/>
<keyword evidence="9" id="KW-0325">Glycoprotein</keyword>
<dbReference type="CDD" id="cd06362">
    <property type="entry name" value="PBP1_mGluR"/>
    <property type="match status" value="1"/>
</dbReference>
<reference evidence="15 16" key="2">
    <citation type="journal article" date="2010" name="Nucleic Acids Res.">
        <title>BeetleBase in 2010: revisions to provide comprehensive genomic information for Tribolium castaneum.</title>
        <authorList>
            <person name="Kim H.S."/>
            <person name="Murphy T."/>
            <person name="Xia J."/>
            <person name="Caragea D."/>
            <person name="Park Y."/>
            <person name="Beeman R.W."/>
            <person name="Lorenzen M.D."/>
            <person name="Butcher S."/>
            <person name="Manak J.R."/>
            <person name="Brown S.J."/>
        </authorList>
    </citation>
    <scope>GENOME REANNOTATION</scope>
    <source>
        <strain evidence="15 16">Georgia GA2</strain>
    </source>
</reference>
<dbReference type="PROSITE" id="PS50259">
    <property type="entry name" value="G_PROTEIN_RECEP_F3_4"/>
    <property type="match status" value="1"/>
</dbReference>
<comment type="similarity">
    <text evidence="2">Belongs to the G-protein coupled receptor 3 family.</text>
</comment>
<dbReference type="CDD" id="cd15045">
    <property type="entry name" value="7tmC_mGluRs"/>
    <property type="match status" value="1"/>
</dbReference>
<evidence type="ECO:0000256" key="10">
    <source>
        <dbReference type="ARBA" id="ARBA00023224"/>
    </source>
</evidence>
<keyword evidence="10" id="KW-0807">Transducer</keyword>
<evidence type="ECO:0000256" key="13">
    <source>
        <dbReference type="SAM" id="SignalP"/>
    </source>
</evidence>
<evidence type="ECO:0000256" key="4">
    <source>
        <dbReference type="ARBA" id="ARBA00022692"/>
    </source>
</evidence>
<evidence type="ECO:0000256" key="2">
    <source>
        <dbReference type="ARBA" id="ARBA00007242"/>
    </source>
</evidence>
<evidence type="ECO:0000256" key="8">
    <source>
        <dbReference type="ARBA" id="ARBA00023170"/>
    </source>
</evidence>
<feature type="signal peptide" evidence="13">
    <location>
        <begin position="1"/>
        <end position="15"/>
    </location>
</feature>
<dbReference type="InterPro" id="IPR017979">
    <property type="entry name" value="GPCR_3_CS"/>
</dbReference>
<organism evidence="15 16">
    <name type="scientific">Tribolium castaneum</name>
    <name type="common">Red flour beetle</name>
    <dbReference type="NCBI Taxonomy" id="7070"/>
    <lineage>
        <taxon>Eukaryota</taxon>
        <taxon>Metazoa</taxon>
        <taxon>Ecdysozoa</taxon>
        <taxon>Arthropoda</taxon>
        <taxon>Hexapoda</taxon>
        <taxon>Insecta</taxon>
        <taxon>Pterygota</taxon>
        <taxon>Neoptera</taxon>
        <taxon>Endopterygota</taxon>
        <taxon>Coleoptera</taxon>
        <taxon>Polyphaga</taxon>
        <taxon>Cucujiformia</taxon>
        <taxon>Tenebrionidae</taxon>
        <taxon>Tenebrionidae incertae sedis</taxon>
        <taxon>Tribolium</taxon>
    </lineage>
</organism>
<dbReference type="InterPro" id="IPR017978">
    <property type="entry name" value="GPCR_3_C"/>
</dbReference>
<evidence type="ECO:0000256" key="12">
    <source>
        <dbReference type="SAM" id="Phobius"/>
    </source>
</evidence>
<evidence type="ECO:0000256" key="1">
    <source>
        <dbReference type="ARBA" id="ARBA00004651"/>
    </source>
</evidence>
<feature type="compositionally biased region" description="Polar residues" evidence="11">
    <location>
        <begin position="140"/>
        <end position="149"/>
    </location>
</feature>
<dbReference type="Proteomes" id="UP000007266">
    <property type="component" value="Linkage group 9"/>
</dbReference>
<dbReference type="EMBL" id="KQ971367">
    <property type="protein sequence ID" value="KYB25635.1"/>
    <property type="molecule type" value="Genomic_DNA"/>
</dbReference>
<evidence type="ECO:0000313" key="15">
    <source>
        <dbReference type="EMBL" id="KYB25635.1"/>
    </source>
</evidence>
<keyword evidence="6" id="KW-0297">G-protein coupled receptor</keyword>
<feature type="transmembrane region" description="Helical" evidence="12">
    <location>
        <begin position="1254"/>
        <end position="1274"/>
    </location>
</feature>
<feature type="region of interest" description="Disordered" evidence="11">
    <location>
        <begin position="1358"/>
        <end position="1396"/>
    </location>
</feature>
<proteinExistence type="inferred from homology"/>
<dbReference type="PRINTS" id="PR00248">
    <property type="entry name" value="GPCRMGR"/>
</dbReference>
<feature type="compositionally biased region" description="Basic and acidic residues" evidence="11">
    <location>
        <begin position="127"/>
        <end position="139"/>
    </location>
</feature>
<reference evidence="15 16" key="1">
    <citation type="journal article" date="2008" name="Nature">
        <title>The genome of the model beetle and pest Tribolium castaneum.</title>
        <authorList>
            <consortium name="Tribolium Genome Sequencing Consortium"/>
            <person name="Richards S."/>
            <person name="Gibbs R.A."/>
            <person name="Weinstock G.M."/>
            <person name="Brown S.J."/>
            <person name="Denell R."/>
            <person name="Beeman R.W."/>
            <person name="Gibbs R."/>
            <person name="Beeman R.W."/>
            <person name="Brown S.J."/>
            <person name="Bucher G."/>
            <person name="Friedrich M."/>
            <person name="Grimmelikhuijzen C.J."/>
            <person name="Klingler M."/>
            <person name="Lorenzen M."/>
            <person name="Richards S."/>
            <person name="Roth S."/>
            <person name="Schroder R."/>
            <person name="Tautz D."/>
            <person name="Zdobnov E.M."/>
            <person name="Muzny D."/>
            <person name="Gibbs R.A."/>
            <person name="Weinstock G.M."/>
            <person name="Attaway T."/>
            <person name="Bell S."/>
            <person name="Buhay C.J."/>
            <person name="Chandrabose M.N."/>
            <person name="Chavez D."/>
            <person name="Clerk-Blankenburg K.P."/>
            <person name="Cree A."/>
            <person name="Dao M."/>
            <person name="Davis C."/>
            <person name="Chacko J."/>
            <person name="Dinh H."/>
            <person name="Dugan-Rocha S."/>
            <person name="Fowler G."/>
            <person name="Garner T.T."/>
            <person name="Garnes J."/>
            <person name="Gnirke A."/>
            <person name="Hawes A."/>
            <person name="Hernandez J."/>
            <person name="Hines S."/>
            <person name="Holder M."/>
            <person name="Hume J."/>
            <person name="Jhangiani S.N."/>
            <person name="Joshi V."/>
            <person name="Khan Z.M."/>
            <person name="Jackson L."/>
            <person name="Kovar C."/>
            <person name="Kowis A."/>
            <person name="Lee S."/>
            <person name="Lewis L.R."/>
            <person name="Margolis J."/>
            <person name="Morgan M."/>
            <person name="Nazareth L.V."/>
            <person name="Nguyen N."/>
            <person name="Okwuonu G."/>
            <person name="Parker D."/>
            <person name="Richards S."/>
            <person name="Ruiz S.J."/>
            <person name="Santibanez J."/>
            <person name="Savard J."/>
            <person name="Scherer S.E."/>
            <person name="Schneider B."/>
            <person name="Sodergren E."/>
            <person name="Tautz D."/>
            <person name="Vattahil S."/>
            <person name="Villasana D."/>
            <person name="White C.S."/>
            <person name="Wright R."/>
            <person name="Park Y."/>
            <person name="Beeman R.W."/>
            <person name="Lord J."/>
            <person name="Oppert B."/>
            <person name="Lorenzen M."/>
            <person name="Brown S."/>
            <person name="Wang L."/>
            <person name="Savard J."/>
            <person name="Tautz D."/>
            <person name="Richards S."/>
            <person name="Weinstock G."/>
            <person name="Gibbs R.A."/>
            <person name="Liu Y."/>
            <person name="Worley K."/>
            <person name="Weinstock G."/>
            <person name="Elsik C.G."/>
            <person name="Reese J.T."/>
            <person name="Elhaik E."/>
            <person name="Landan G."/>
            <person name="Graur D."/>
            <person name="Arensburger P."/>
            <person name="Atkinson P."/>
            <person name="Beeman R.W."/>
            <person name="Beidler J."/>
            <person name="Brown S.J."/>
            <person name="Demuth J.P."/>
            <person name="Drury D.W."/>
            <person name="Du Y.Z."/>
            <person name="Fujiwara H."/>
            <person name="Lorenzen M."/>
            <person name="Maselli V."/>
            <person name="Osanai M."/>
            <person name="Park Y."/>
            <person name="Robertson H.M."/>
            <person name="Tu Z."/>
            <person name="Wang J.J."/>
            <person name="Wang S."/>
            <person name="Richards S."/>
            <person name="Song H."/>
            <person name="Zhang L."/>
            <person name="Sodergren E."/>
            <person name="Werner D."/>
            <person name="Stanke M."/>
            <person name="Morgenstern B."/>
            <person name="Solovyev V."/>
            <person name="Kosarev P."/>
            <person name="Brown G."/>
            <person name="Chen H.C."/>
            <person name="Ermolaeva O."/>
            <person name="Hlavina W."/>
            <person name="Kapustin Y."/>
            <person name="Kiryutin B."/>
            <person name="Kitts P."/>
            <person name="Maglott D."/>
            <person name="Pruitt K."/>
            <person name="Sapojnikov V."/>
            <person name="Souvorov A."/>
            <person name="Mackey A.J."/>
            <person name="Waterhouse R.M."/>
            <person name="Wyder S."/>
            <person name="Zdobnov E.M."/>
            <person name="Zdobnov E.M."/>
            <person name="Wyder S."/>
            <person name="Kriventseva E.V."/>
            <person name="Kadowaki T."/>
            <person name="Bork P."/>
            <person name="Aranda M."/>
            <person name="Bao R."/>
            <person name="Beermann A."/>
            <person name="Berns N."/>
            <person name="Bolognesi R."/>
            <person name="Bonneton F."/>
            <person name="Bopp D."/>
            <person name="Brown S.J."/>
            <person name="Bucher G."/>
            <person name="Butts T."/>
            <person name="Chaumot A."/>
            <person name="Denell R.E."/>
            <person name="Ferrier D.E."/>
            <person name="Friedrich M."/>
            <person name="Gordon C.M."/>
            <person name="Jindra M."/>
            <person name="Klingler M."/>
            <person name="Lan Q."/>
            <person name="Lattorff H.M."/>
            <person name="Laudet V."/>
            <person name="von Levetsow C."/>
            <person name="Liu Z."/>
            <person name="Lutz R."/>
            <person name="Lynch J.A."/>
            <person name="da Fonseca R.N."/>
            <person name="Posnien N."/>
            <person name="Reuter R."/>
            <person name="Roth S."/>
            <person name="Savard J."/>
            <person name="Schinko J.B."/>
            <person name="Schmitt C."/>
            <person name="Schoppmeier M."/>
            <person name="Schroder R."/>
            <person name="Shippy T.D."/>
            <person name="Simonnet F."/>
            <person name="Marques-Souza H."/>
            <person name="Tautz D."/>
            <person name="Tomoyasu Y."/>
            <person name="Trauner J."/>
            <person name="Van der Zee M."/>
            <person name="Vervoort M."/>
            <person name="Wittkopp N."/>
            <person name="Wimmer E.A."/>
            <person name="Yang X."/>
            <person name="Jones A.K."/>
            <person name="Sattelle D.B."/>
            <person name="Ebert P.R."/>
            <person name="Nelson D."/>
            <person name="Scott J.G."/>
            <person name="Beeman R.W."/>
            <person name="Muthukrishnan S."/>
            <person name="Kramer K.J."/>
            <person name="Arakane Y."/>
            <person name="Beeman R.W."/>
            <person name="Zhu Q."/>
            <person name="Hogenkamp D."/>
            <person name="Dixit R."/>
            <person name="Oppert B."/>
            <person name="Jiang H."/>
            <person name="Zou Z."/>
            <person name="Marshall J."/>
            <person name="Elpidina E."/>
            <person name="Vinokurov K."/>
            <person name="Oppert C."/>
            <person name="Zou Z."/>
            <person name="Evans J."/>
            <person name="Lu Z."/>
            <person name="Zhao P."/>
            <person name="Sumathipala N."/>
            <person name="Altincicek B."/>
            <person name="Vilcinskas A."/>
            <person name="Williams M."/>
            <person name="Hultmark D."/>
            <person name="Hetru C."/>
            <person name="Jiang H."/>
            <person name="Grimmelikhuijzen C.J."/>
            <person name="Hauser F."/>
            <person name="Cazzamali G."/>
            <person name="Williamson M."/>
            <person name="Park Y."/>
            <person name="Li B."/>
            <person name="Tanaka Y."/>
            <person name="Predel R."/>
            <person name="Neupert S."/>
            <person name="Schachtner J."/>
            <person name="Verleyen P."/>
            <person name="Raible F."/>
            <person name="Bork P."/>
            <person name="Friedrich M."/>
            <person name="Walden K.K."/>
            <person name="Robertson H.M."/>
            <person name="Angeli S."/>
            <person name="Foret S."/>
            <person name="Bucher G."/>
            <person name="Schuetz S."/>
            <person name="Maleszka R."/>
            <person name="Wimmer E.A."/>
            <person name="Beeman R.W."/>
            <person name="Lorenzen M."/>
            <person name="Tomoyasu Y."/>
            <person name="Miller S.C."/>
            <person name="Grossmann D."/>
            <person name="Bucher G."/>
        </authorList>
    </citation>
    <scope>NUCLEOTIDE SEQUENCE [LARGE SCALE GENOMIC DNA]</scope>
    <source>
        <strain evidence="15 16">Georgia GA2</strain>
    </source>
</reference>
<feature type="compositionally biased region" description="Polar residues" evidence="11">
    <location>
        <begin position="1384"/>
        <end position="1396"/>
    </location>
</feature>
<keyword evidence="3" id="KW-1003">Cell membrane</keyword>
<dbReference type="PROSITE" id="PS00981">
    <property type="entry name" value="G_PROTEIN_RECEP_F3_3"/>
    <property type="match status" value="1"/>
</dbReference>
<keyword evidence="7 12" id="KW-0472">Membrane</keyword>
<protein>
    <submittedName>
        <fullName evidence="15">Metabotropic glutamate receptor-like Protein</fullName>
    </submittedName>
</protein>
<accession>A0A139WCP2</accession>
<feature type="domain" description="G-protein coupled receptors family 3 profile" evidence="14">
    <location>
        <begin position="1061"/>
        <end position="1326"/>
    </location>
</feature>
<evidence type="ECO:0000259" key="14">
    <source>
        <dbReference type="PROSITE" id="PS50259"/>
    </source>
</evidence>
<sequence length="1431" mass="158958">MLSLLLVTLAIASLATNLDMKANFVNYTIPETEKIIGLSGVTSIQGETNLGSKSIERDKGDSECGGQQLCDSNLLNISSVANTSEKLFIETQIPPNYHRKFNFSEKTGDNLVTSSGNLVKENSKKINLDEGKVGERSTEEPPQTNQHKSFYSDDFSERKALAEGNMIVSGKNQRHSRTTKLLSQNQSITTEGSTVDTIKASSQALSTTTHKYTTSPLRSDDPFESIVLSRKNPSNTTSDFSDSSLRPTWDTVPPPKPVAVSNSLGKTRNFIKVSTITSHSTESVTQATIKEAKTFGVLKYANGSRRNSMADLKQHFLSTEANLVDLITGEIKSVFDNLTSSDSVSKVIQQEIPWPVKKEAVVEGDLVLGGLMMVHEREDTITCGPVMPQGGIQALEAMLYTLDRLNFGSEAILPNITLGAHILDDCDKDTYGLEMAVDFIKESELSDVSMHHRLRHHHDVLGDILWPVKKEAVVEGDIVLGGLMMVHEREDTITCGPVMPQGGVQALEAMLYTLDRLNSASEPLLPNISLGAHILDDCDKDTYGLEMAVDFIKGSISNIDGAEYHCNKTQVRKVISGVVGAASSVTSIQVANLLRLFKIPQVSFFSTSPELSNKQRFEFFTRTIPSDHYQVKAMVNIVILMGWSYISIIYEESNYGIKHVEKLYNELGSEKKNFTSIPTFTDEDDEQFGHNDFIWTKDLDKYFYKDLFAVLETELSIRRAGRPLAEHNICIAVKEKLVKDSGVADESAYDNIVQKLLTKPRARGCIIFGSDQEVAGVMRAVRRSNATGSFSWIGSDGWSARSLVSDGNEAEVEGTLSVQPQANPVRGFEEYFLSLNVENNSRNPWFVEFWEHHFQCRYPNSSKTPYNQKHSHLCTGKEKLTRQNTVFEDQLQFVSDAVMAFAYAIRDMHRDLCHGRPGLCDAMKPTKGTELLKYLRKVDFEGLSGDRFHFDSNGDGPARYNIIHFKQVSKGKYQWVRVGEYVEGELRLNMSEIQFKLGHPNLQSPCVVFHVIWVKLRNTSRILHPKDPTQCIACPQGTVPDPHHVRCEDIPEEYLRPDSGWAIGAMAFSSTGILITMFVCGVFIRHNDTPVVRASGRELSYVLLAGILMCYSVTYALVLRPNDVVCGIQRFGAGFCFTVVYAALLTKTNRISRIFNAGKHSAKRPSFISPRSQLIICSGLVGVQVLINGVWMVISPAKAIHHYPTREDNLLVCSSYIDASYMIAFTYPIFLIVICTVYAVLTRKIPEAFNESKHIGFTMYTTCVIWLAFVPLYFGTANHVALRITSMSVTISLSASVTVACLFSPKLYIILIRPERNVRQSMMPMRYSAINKSSATTGSGSMMAAVMVTAATCDQKQQIQKHVPPVEQDEDLSESKAKPETKDTSTQTSPAISNNMLNSSQEHLPKINNNCNVGNGPIGILPCVQTKDFPL</sequence>
<dbReference type="InterPro" id="IPR050726">
    <property type="entry name" value="mGluR"/>
</dbReference>
<comment type="subcellular location">
    <subcellularLocation>
        <location evidence="1">Cell membrane</location>
        <topology evidence="1">Multi-pass membrane protein</topology>
    </subcellularLocation>
</comment>
<evidence type="ECO:0000256" key="6">
    <source>
        <dbReference type="ARBA" id="ARBA00023040"/>
    </source>
</evidence>
<keyword evidence="5 12" id="KW-1133">Transmembrane helix</keyword>
<feature type="compositionally biased region" description="Basic and acidic residues" evidence="11">
    <location>
        <begin position="1373"/>
        <end position="1383"/>
    </location>
</feature>
<evidence type="ECO:0000256" key="5">
    <source>
        <dbReference type="ARBA" id="ARBA00022989"/>
    </source>
</evidence>
<keyword evidence="4 12" id="KW-0812">Transmembrane</keyword>
<feature type="transmembrane region" description="Helical" evidence="12">
    <location>
        <begin position="1219"/>
        <end position="1242"/>
    </location>
</feature>
<dbReference type="InterPro" id="IPR000337">
    <property type="entry name" value="GPCR_3"/>
</dbReference>
<dbReference type="FunCoup" id="A0A139WCP2">
    <property type="interactions" value="61"/>
</dbReference>
<evidence type="ECO:0000256" key="11">
    <source>
        <dbReference type="SAM" id="MobiDB-lite"/>
    </source>
</evidence>
<feature type="transmembrane region" description="Helical" evidence="12">
    <location>
        <begin position="1061"/>
        <end position="1084"/>
    </location>
</feature>
<feature type="transmembrane region" description="Helical" evidence="12">
    <location>
        <begin position="1099"/>
        <end position="1118"/>
    </location>
</feature>
<keyword evidence="8 15" id="KW-0675">Receptor</keyword>
<dbReference type="FunFam" id="3.40.50.2300:FF:000681">
    <property type="entry name" value="Metabotropic glutamate receptor-like Protein"/>
    <property type="match status" value="1"/>
</dbReference>
<dbReference type="Gene3D" id="3.40.50.2300">
    <property type="match status" value="3"/>
</dbReference>